<name>A0AAU9RY74_THLAR</name>
<reference evidence="1 2" key="1">
    <citation type="submission" date="2022-03" db="EMBL/GenBank/DDBJ databases">
        <authorList>
            <person name="Nunn A."/>
            <person name="Chopra R."/>
            <person name="Nunn A."/>
            <person name="Contreras Garrido A."/>
        </authorList>
    </citation>
    <scope>NUCLEOTIDE SEQUENCE [LARGE SCALE GENOMIC DNA]</scope>
</reference>
<evidence type="ECO:0000313" key="2">
    <source>
        <dbReference type="Proteomes" id="UP000836841"/>
    </source>
</evidence>
<protein>
    <submittedName>
        <fullName evidence="1">Uncharacterized protein</fullName>
    </submittedName>
</protein>
<gene>
    <name evidence="1" type="ORF">TAV2_LOCUS11444</name>
</gene>
<dbReference type="Gene3D" id="3.40.50.1820">
    <property type="entry name" value="alpha/beta hydrolase"/>
    <property type="match status" value="1"/>
</dbReference>
<keyword evidence="2" id="KW-1185">Reference proteome</keyword>
<sequence length="165" mass="18383">MLIPGWMLKLNQTVMLCLELPIPVRICGVQLKLTCLRRVLWMGLLQFGMSELGSRLQLASCMLASGSDDGSFSIRDLRLIKVYLQDPWRHASKQTSSPELPSYTINCRNCGHGTDLRGCPQSPMVIEGKSNNCSSSDAVNKVRQQMVEHIGLWLSECHGSTRSSM</sequence>
<evidence type="ECO:0000313" key="1">
    <source>
        <dbReference type="EMBL" id="CAH2051457.1"/>
    </source>
</evidence>
<dbReference type="EMBL" id="OU466859">
    <property type="protein sequence ID" value="CAH2051457.1"/>
    <property type="molecule type" value="Genomic_DNA"/>
</dbReference>
<dbReference type="AlphaFoldDB" id="A0AAU9RY74"/>
<dbReference type="InterPro" id="IPR029058">
    <property type="entry name" value="AB_hydrolase_fold"/>
</dbReference>
<organism evidence="1 2">
    <name type="scientific">Thlaspi arvense</name>
    <name type="common">Field penny-cress</name>
    <dbReference type="NCBI Taxonomy" id="13288"/>
    <lineage>
        <taxon>Eukaryota</taxon>
        <taxon>Viridiplantae</taxon>
        <taxon>Streptophyta</taxon>
        <taxon>Embryophyta</taxon>
        <taxon>Tracheophyta</taxon>
        <taxon>Spermatophyta</taxon>
        <taxon>Magnoliopsida</taxon>
        <taxon>eudicotyledons</taxon>
        <taxon>Gunneridae</taxon>
        <taxon>Pentapetalae</taxon>
        <taxon>rosids</taxon>
        <taxon>malvids</taxon>
        <taxon>Brassicales</taxon>
        <taxon>Brassicaceae</taxon>
        <taxon>Thlaspideae</taxon>
        <taxon>Thlaspi</taxon>
    </lineage>
</organism>
<proteinExistence type="predicted"/>
<dbReference type="Proteomes" id="UP000836841">
    <property type="component" value="Chromosome 3"/>
</dbReference>
<accession>A0AAU9RY74</accession>